<evidence type="ECO:0000313" key="1">
    <source>
        <dbReference type="Proteomes" id="UP000887574"/>
    </source>
</evidence>
<accession>A0A915DQ56</accession>
<reference evidence="2" key="1">
    <citation type="submission" date="2022-11" db="UniProtKB">
        <authorList>
            <consortium name="WormBaseParasite"/>
        </authorList>
    </citation>
    <scope>IDENTIFICATION</scope>
</reference>
<dbReference type="Proteomes" id="UP000887574">
    <property type="component" value="Unplaced"/>
</dbReference>
<proteinExistence type="predicted"/>
<keyword evidence="1" id="KW-1185">Reference proteome</keyword>
<protein>
    <submittedName>
        <fullName evidence="2">Uncharacterized protein</fullName>
    </submittedName>
</protein>
<dbReference type="AlphaFoldDB" id="A0A915DQ56"/>
<sequence length="143" mass="16593">MEHILDNIRGSRRSNGIDYKEVVKFNGSEAEDNLEEWQKDPHGLWMNQKWEAKGKKGQKSILLKILSVSTPRESFTSVRLCCGFVDQFDRINFPVVPMLRQLENFITREKKDDNVILTTEDLRNYFVEHADVPENGDNFFAAG</sequence>
<name>A0A915DQ56_9BILA</name>
<dbReference type="WBParaSite" id="jg22357">
    <property type="protein sequence ID" value="jg22357"/>
    <property type="gene ID" value="jg22357"/>
</dbReference>
<evidence type="ECO:0000313" key="2">
    <source>
        <dbReference type="WBParaSite" id="jg22357"/>
    </source>
</evidence>
<organism evidence="1 2">
    <name type="scientific">Ditylenchus dipsaci</name>
    <dbReference type="NCBI Taxonomy" id="166011"/>
    <lineage>
        <taxon>Eukaryota</taxon>
        <taxon>Metazoa</taxon>
        <taxon>Ecdysozoa</taxon>
        <taxon>Nematoda</taxon>
        <taxon>Chromadorea</taxon>
        <taxon>Rhabditida</taxon>
        <taxon>Tylenchina</taxon>
        <taxon>Tylenchomorpha</taxon>
        <taxon>Sphaerularioidea</taxon>
        <taxon>Anguinidae</taxon>
        <taxon>Anguininae</taxon>
        <taxon>Ditylenchus</taxon>
    </lineage>
</organism>